<keyword evidence="2" id="KW-1185">Reference proteome</keyword>
<protein>
    <submittedName>
        <fullName evidence="1">14109_t:CDS:1</fullName>
    </submittedName>
</protein>
<name>A0ACA9KRJ0_9GLOM</name>
<proteinExistence type="predicted"/>
<reference evidence="1" key="1">
    <citation type="submission" date="2021-06" db="EMBL/GenBank/DDBJ databases">
        <authorList>
            <person name="Kallberg Y."/>
            <person name="Tangrot J."/>
            <person name="Rosling A."/>
        </authorList>
    </citation>
    <scope>NUCLEOTIDE SEQUENCE</scope>
    <source>
        <strain evidence="1">CL356</strain>
    </source>
</reference>
<accession>A0ACA9KRJ0</accession>
<sequence length="142" mass="15777">MIGNVERRQVPKRKKVSKPVAQNEEPTKIDLSADCKTDIGRQPKIKTKNNGRINPNSRRNFLRPHNFPVCSECGPPCPWSLGYDEIPHRSCQRLPPVNPNSKVKPTTQKGPVQCEVDAVVNVEIGANTKGENPKSRKSCAKA</sequence>
<gene>
    <name evidence="1" type="ORF">ACOLOM_LOCUS2312</name>
</gene>
<evidence type="ECO:0000313" key="1">
    <source>
        <dbReference type="EMBL" id="CAG8489312.1"/>
    </source>
</evidence>
<organism evidence="1 2">
    <name type="scientific">Acaulospora colombiana</name>
    <dbReference type="NCBI Taxonomy" id="27376"/>
    <lineage>
        <taxon>Eukaryota</taxon>
        <taxon>Fungi</taxon>
        <taxon>Fungi incertae sedis</taxon>
        <taxon>Mucoromycota</taxon>
        <taxon>Glomeromycotina</taxon>
        <taxon>Glomeromycetes</taxon>
        <taxon>Diversisporales</taxon>
        <taxon>Acaulosporaceae</taxon>
        <taxon>Acaulospora</taxon>
    </lineage>
</organism>
<evidence type="ECO:0000313" key="2">
    <source>
        <dbReference type="Proteomes" id="UP000789525"/>
    </source>
</evidence>
<dbReference type="EMBL" id="CAJVPT010002945">
    <property type="protein sequence ID" value="CAG8489312.1"/>
    <property type="molecule type" value="Genomic_DNA"/>
</dbReference>
<comment type="caution">
    <text evidence="1">The sequence shown here is derived from an EMBL/GenBank/DDBJ whole genome shotgun (WGS) entry which is preliminary data.</text>
</comment>
<feature type="non-terminal residue" evidence="1">
    <location>
        <position position="142"/>
    </location>
</feature>
<dbReference type="Proteomes" id="UP000789525">
    <property type="component" value="Unassembled WGS sequence"/>
</dbReference>